<dbReference type="InterPro" id="IPR036873">
    <property type="entry name" value="Rhodanese-like_dom_sf"/>
</dbReference>
<dbReference type="Gene3D" id="3.40.250.10">
    <property type="entry name" value="Rhodanese-like domain"/>
    <property type="match status" value="1"/>
</dbReference>
<comment type="caution">
    <text evidence="2">The sequence shown here is derived from an EMBL/GenBank/DDBJ whole genome shotgun (WGS) entry which is preliminary data.</text>
</comment>
<gene>
    <name evidence="2" type="ORF">DAKH74_035610</name>
</gene>
<accession>A0AAV5RZV6</accession>
<name>A0AAV5RZV6_MAUHU</name>
<keyword evidence="3" id="KW-1185">Reference proteome</keyword>
<protein>
    <recommendedName>
        <fullName evidence="1">Rhodanese domain-containing protein</fullName>
    </recommendedName>
</protein>
<sequence>MLRTSFISAGRLVRSFSSTPLSYLATKSYKFNDVNDIVSKTLGQKLLIDVREPEEFAKSSIPTAVNIPVNSTPGALSLSASEFQRIFSFEKPLLQQELVFFCTSGARASAAAELASSFGYVNTGVYHGSMNEWNEKAAVSTD</sequence>
<reference evidence="2 3" key="1">
    <citation type="journal article" date="2023" name="Elife">
        <title>Identification of key yeast species and microbe-microbe interactions impacting larval growth of Drosophila in the wild.</title>
        <authorList>
            <person name="Mure A."/>
            <person name="Sugiura Y."/>
            <person name="Maeda R."/>
            <person name="Honda K."/>
            <person name="Sakurai N."/>
            <person name="Takahashi Y."/>
            <person name="Watada M."/>
            <person name="Katoh T."/>
            <person name="Gotoh A."/>
            <person name="Gotoh Y."/>
            <person name="Taniguchi I."/>
            <person name="Nakamura K."/>
            <person name="Hayashi T."/>
            <person name="Katayama T."/>
            <person name="Uemura T."/>
            <person name="Hattori Y."/>
        </authorList>
    </citation>
    <scope>NUCLEOTIDE SEQUENCE [LARGE SCALE GENOMIC DNA]</scope>
    <source>
        <strain evidence="2 3">KH-74</strain>
    </source>
</reference>
<evidence type="ECO:0000259" key="1">
    <source>
        <dbReference type="PROSITE" id="PS50206"/>
    </source>
</evidence>
<dbReference type="PANTHER" id="PTHR44086">
    <property type="entry name" value="THIOSULFATE SULFURTRANSFERASE RDL2, MITOCHONDRIAL-RELATED"/>
    <property type="match status" value="1"/>
</dbReference>
<feature type="domain" description="Rhodanese" evidence="1">
    <location>
        <begin position="41"/>
        <end position="142"/>
    </location>
</feature>
<dbReference type="SMART" id="SM00450">
    <property type="entry name" value="RHOD"/>
    <property type="match status" value="1"/>
</dbReference>
<evidence type="ECO:0000313" key="2">
    <source>
        <dbReference type="EMBL" id="GMM56945.1"/>
    </source>
</evidence>
<dbReference type="EMBL" id="BTGD01000010">
    <property type="protein sequence ID" value="GMM56945.1"/>
    <property type="molecule type" value="Genomic_DNA"/>
</dbReference>
<dbReference type="InterPro" id="IPR001763">
    <property type="entry name" value="Rhodanese-like_dom"/>
</dbReference>
<dbReference type="PROSITE" id="PS50206">
    <property type="entry name" value="RHODANESE_3"/>
    <property type="match status" value="1"/>
</dbReference>
<dbReference type="Pfam" id="PF00581">
    <property type="entry name" value="Rhodanese"/>
    <property type="match status" value="1"/>
</dbReference>
<organism evidence="2 3">
    <name type="scientific">Maudiozyma humilis</name>
    <name type="common">Sour dough yeast</name>
    <name type="synonym">Kazachstania humilis</name>
    <dbReference type="NCBI Taxonomy" id="51915"/>
    <lineage>
        <taxon>Eukaryota</taxon>
        <taxon>Fungi</taxon>
        <taxon>Dikarya</taxon>
        <taxon>Ascomycota</taxon>
        <taxon>Saccharomycotina</taxon>
        <taxon>Saccharomycetes</taxon>
        <taxon>Saccharomycetales</taxon>
        <taxon>Saccharomycetaceae</taxon>
        <taxon>Maudiozyma</taxon>
    </lineage>
</organism>
<dbReference type="GO" id="GO:0005739">
    <property type="term" value="C:mitochondrion"/>
    <property type="evidence" value="ECO:0007669"/>
    <property type="project" value="TreeGrafter"/>
</dbReference>
<dbReference type="Proteomes" id="UP001377567">
    <property type="component" value="Unassembled WGS sequence"/>
</dbReference>
<proteinExistence type="predicted"/>
<dbReference type="AlphaFoldDB" id="A0AAV5RZV6"/>
<dbReference type="GO" id="GO:0004792">
    <property type="term" value="F:thiosulfate-cyanide sulfurtransferase activity"/>
    <property type="evidence" value="ECO:0007669"/>
    <property type="project" value="TreeGrafter"/>
</dbReference>
<evidence type="ECO:0000313" key="3">
    <source>
        <dbReference type="Proteomes" id="UP001377567"/>
    </source>
</evidence>
<dbReference type="SUPFAM" id="SSF52821">
    <property type="entry name" value="Rhodanese/Cell cycle control phosphatase"/>
    <property type="match status" value="1"/>
</dbReference>
<dbReference type="PANTHER" id="PTHR44086:SF10">
    <property type="entry name" value="THIOSULFATE SULFURTRANSFERASE_RHODANESE-LIKE DOMAIN-CONTAINING PROTEIN 3"/>
    <property type="match status" value="1"/>
</dbReference>